<gene>
    <name evidence="1" type="ORF">KEBURONENSIS_01839</name>
    <name evidence="2" type="ORF">KEBURONENSIS_01841</name>
</gene>
<dbReference type="SUPFAM" id="SSF55729">
    <property type="entry name" value="Acyl-CoA N-acyltransferases (Nat)"/>
    <property type="match status" value="1"/>
</dbReference>
<dbReference type="AlphaFoldDB" id="A0A238HHY6"/>
<name>A0A238HHY6_9NEIS</name>
<accession>A0A238HHY6</accession>
<reference evidence="1" key="1">
    <citation type="submission" date="2017-05" db="EMBL/GenBank/DDBJ databases">
        <authorList>
            <person name="Song R."/>
            <person name="Chenine A.L."/>
            <person name="Ruprecht R.M."/>
        </authorList>
    </citation>
    <scope>NUCLEOTIDE SEQUENCE</scope>
    <source>
        <strain evidence="1">Kingella_eburonensis</strain>
    </source>
</reference>
<sequence length="193" mass="22762">MDYSFTGKVEIELDGEYQDFTNDDFIRLAGAPDGAKLIVKDYDLYTEHDFFEDPIWQQIRYDEDDNISLYFYTRLLVLKSEYRNQKFVTQMLQNQIKKATELGFSYFYLYADGGANQDLNGYYSWARLGFNAPIPQGLHLPDFLRNCEDILDIVSNEEGAKWWKENGIPVNMEFDLSTNSKSMKYFEKYVQNK</sequence>
<keyword evidence="3" id="KW-1185">Reference proteome</keyword>
<dbReference type="Proteomes" id="UP000215450">
    <property type="component" value="Unassembled WGS sequence"/>
</dbReference>
<dbReference type="OrthoDB" id="8613175at2"/>
<dbReference type="EMBL" id="FXUV01000044">
    <property type="protein sequence ID" value="SMQ13097.1"/>
    <property type="molecule type" value="Genomic_DNA"/>
</dbReference>
<dbReference type="RefSeq" id="WP_143452842.1">
    <property type="nucleotide sequence ID" value="NZ_FXUV02000048.1"/>
</dbReference>
<protein>
    <submittedName>
        <fullName evidence="1">Uncharacterized protein</fullName>
    </submittedName>
</protein>
<reference evidence="2 3" key="2">
    <citation type="submission" date="2017-06" db="EMBL/GenBank/DDBJ databases">
        <authorList>
            <person name="Kim H.J."/>
            <person name="Triplett B.A."/>
        </authorList>
    </citation>
    <scope>NUCLEOTIDE SEQUENCE [LARGE SCALE GENOMIC DNA]</scope>
    <source>
        <strain evidence="2">Kingella_eburonensis</strain>
    </source>
</reference>
<proteinExistence type="predicted"/>
<dbReference type="InterPro" id="IPR016181">
    <property type="entry name" value="Acyl_CoA_acyltransferase"/>
</dbReference>
<organism evidence="1">
    <name type="scientific">Kingella negevensis</name>
    <dbReference type="NCBI Taxonomy" id="1522312"/>
    <lineage>
        <taxon>Bacteria</taxon>
        <taxon>Pseudomonadati</taxon>
        <taxon>Pseudomonadota</taxon>
        <taxon>Betaproteobacteria</taxon>
        <taxon>Neisseriales</taxon>
        <taxon>Neisseriaceae</taxon>
        <taxon>Kingella</taxon>
    </lineage>
</organism>
<dbReference type="EMBL" id="FXUV02000048">
    <property type="protein sequence ID" value="SNB80280.1"/>
    <property type="molecule type" value="Genomic_DNA"/>
</dbReference>
<evidence type="ECO:0000313" key="3">
    <source>
        <dbReference type="Proteomes" id="UP000215450"/>
    </source>
</evidence>
<evidence type="ECO:0000313" key="1">
    <source>
        <dbReference type="EMBL" id="SMQ13097.1"/>
    </source>
</evidence>
<evidence type="ECO:0000313" key="2">
    <source>
        <dbReference type="EMBL" id="SNB80280.1"/>
    </source>
</evidence>